<comment type="caution">
    <text evidence="1">The sequence shown here is derived from an EMBL/GenBank/DDBJ whole genome shotgun (WGS) entry which is preliminary data.</text>
</comment>
<reference evidence="1 2" key="1">
    <citation type="submission" date="2019-06" db="EMBL/GenBank/DDBJ databases">
        <title>Sequencing the genomes of 1000 actinobacteria strains.</title>
        <authorList>
            <person name="Klenk H.-P."/>
        </authorList>
    </citation>
    <scope>NUCLEOTIDE SEQUENCE [LARGE SCALE GENOMIC DNA]</scope>
    <source>
        <strain evidence="1 2">DSM 20169</strain>
    </source>
</reference>
<evidence type="ECO:0008006" key="3">
    <source>
        <dbReference type="Google" id="ProtNLM"/>
    </source>
</evidence>
<proteinExistence type="predicted"/>
<dbReference type="AlphaFoldDB" id="A0A543BQW1"/>
<sequence length="120" mass="13153">MEFPYGTDVYRLRPKQIWDEASETMKAGDWSDPDETLLPGVHVEQSSTSTVGDATRTQALESLSVYIPDGVTVDLTKLDRIRVGAEGAPVYTIDGIPYAPRNPFTGWMPAREVPLGRAVG</sequence>
<dbReference type="EMBL" id="VFOX01000001">
    <property type="protein sequence ID" value="TQL87212.1"/>
    <property type="molecule type" value="Genomic_DNA"/>
</dbReference>
<evidence type="ECO:0000313" key="2">
    <source>
        <dbReference type="Proteomes" id="UP000317209"/>
    </source>
</evidence>
<dbReference type="Proteomes" id="UP000317209">
    <property type="component" value="Unassembled WGS sequence"/>
</dbReference>
<gene>
    <name evidence="1" type="ORF">FB560_2879</name>
</gene>
<protein>
    <recommendedName>
        <fullName evidence="3">Head-to-tail stopper</fullName>
    </recommendedName>
</protein>
<dbReference type="OrthoDB" id="4555285at2"/>
<name>A0A543BQW1_9MICO</name>
<dbReference type="RefSeq" id="WP_141872990.1">
    <property type="nucleotide sequence ID" value="NZ_VFOX01000001.1"/>
</dbReference>
<keyword evidence="2" id="KW-1185">Reference proteome</keyword>
<evidence type="ECO:0000313" key="1">
    <source>
        <dbReference type="EMBL" id="TQL87212.1"/>
    </source>
</evidence>
<organism evidence="1 2">
    <name type="scientific">Microbacterium saperdae</name>
    <dbReference type="NCBI Taxonomy" id="69368"/>
    <lineage>
        <taxon>Bacteria</taxon>
        <taxon>Bacillati</taxon>
        <taxon>Actinomycetota</taxon>
        <taxon>Actinomycetes</taxon>
        <taxon>Micrococcales</taxon>
        <taxon>Microbacteriaceae</taxon>
        <taxon>Microbacterium</taxon>
    </lineage>
</organism>
<accession>A0A543BQW1</accession>